<dbReference type="InterPro" id="IPR036259">
    <property type="entry name" value="MFS_trans_sf"/>
</dbReference>
<keyword evidence="2 5" id="KW-0812">Transmembrane</keyword>
<dbReference type="Proteomes" id="UP000217103">
    <property type="component" value="Unassembled WGS sequence"/>
</dbReference>
<keyword evidence="8" id="KW-1185">Reference proteome</keyword>
<proteinExistence type="predicted"/>
<feature type="transmembrane region" description="Helical" evidence="5">
    <location>
        <begin position="84"/>
        <end position="103"/>
    </location>
</feature>
<dbReference type="SUPFAM" id="SSF103473">
    <property type="entry name" value="MFS general substrate transporter"/>
    <property type="match status" value="1"/>
</dbReference>
<gene>
    <name evidence="7" type="ORF">SAMN04489764_0938</name>
</gene>
<feature type="transmembrane region" description="Helical" evidence="5">
    <location>
        <begin position="109"/>
        <end position="134"/>
    </location>
</feature>
<dbReference type="GO" id="GO:0005886">
    <property type="term" value="C:plasma membrane"/>
    <property type="evidence" value="ECO:0007669"/>
    <property type="project" value="UniProtKB-SubCell"/>
</dbReference>
<dbReference type="GO" id="GO:0022857">
    <property type="term" value="F:transmembrane transporter activity"/>
    <property type="evidence" value="ECO:0007669"/>
    <property type="project" value="InterPro"/>
</dbReference>
<feature type="transmembrane region" description="Helical" evidence="5">
    <location>
        <begin position="234"/>
        <end position="254"/>
    </location>
</feature>
<feature type="transmembrane region" description="Helical" evidence="5">
    <location>
        <begin position="176"/>
        <end position="195"/>
    </location>
</feature>
<accession>A0A1H1BES9</accession>
<feature type="transmembrane region" description="Helical" evidence="5">
    <location>
        <begin position="447"/>
        <end position="468"/>
    </location>
</feature>
<feature type="transmembrane region" description="Helical" evidence="5">
    <location>
        <begin position="52"/>
        <end position="72"/>
    </location>
</feature>
<dbReference type="PANTHER" id="PTHR42718:SF39">
    <property type="entry name" value="ACTINORHODIN TRANSPORTER-RELATED"/>
    <property type="match status" value="1"/>
</dbReference>
<evidence type="ECO:0000256" key="3">
    <source>
        <dbReference type="ARBA" id="ARBA00022989"/>
    </source>
</evidence>
<comment type="subcellular location">
    <subcellularLocation>
        <location evidence="1">Cell membrane</location>
        <topology evidence="1">Multi-pass membrane protein</topology>
    </subcellularLocation>
</comment>
<dbReference type="PROSITE" id="PS50850">
    <property type="entry name" value="MFS"/>
    <property type="match status" value="1"/>
</dbReference>
<organism evidence="7 8">
    <name type="scientific">Thermostaphylospora chromogena</name>
    <dbReference type="NCBI Taxonomy" id="35622"/>
    <lineage>
        <taxon>Bacteria</taxon>
        <taxon>Bacillati</taxon>
        <taxon>Actinomycetota</taxon>
        <taxon>Actinomycetes</taxon>
        <taxon>Streptosporangiales</taxon>
        <taxon>Thermomonosporaceae</taxon>
        <taxon>Thermostaphylospora</taxon>
    </lineage>
</organism>
<evidence type="ECO:0000256" key="4">
    <source>
        <dbReference type="ARBA" id="ARBA00023136"/>
    </source>
</evidence>
<evidence type="ECO:0000256" key="5">
    <source>
        <dbReference type="SAM" id="Phobius"/>
    </source>
</evidence>
<sequence>MTTSAELRTAPSAHRWPALSVVLTAAFMDLVDGTIVSVVLPRIQSDLGAGFAAAQWILAGYSLTFALMLITGGRLGDVFGRKRIFLIGVTGFTLASVVCGAAGDPVVLIVARLAQGLMAALMVPQVFSIIMVVFEPENRAKPFALYGIVLSVANISGPLLGAALAEYNVFGLHWRAIFYVNVPIGLFALIGAARYMPESRSEHPLKVDPPGIALVSLASFALMFPLIQGREAGWPAWAFVMMAAALPILALFALSQRRSGSPLVPLSLFSTRSFTVGLITLLVLFTGPASLFLVLNYGLQLGLGWSLITTALTGIGWPIGITMTSGIAQRFATAHGRLMIRTGLLIMTVGMVVLIALMHGYGSDVSYPAIALPVLGMGLGMGLCVPILTNVIVADVPADSAGAASGVLNAVLQLGTTAGIALVGVVFFALADGRGGESLYAAAPATLWYNASAFLVAALLASLLPRAVRAPRR</sequence>
<dbReference type="AlphaFoldDB" id="A0A1H1BES9"/>
<dbReference type="Gene3D" id="1.20.1720.10">
    <property type="entry name" value="Multidrug resistance protein D"/>
    <property type="match status" value="2"/>
</dbReference>
<evidence type="ECO:0000259" key="6">
    <source>
        <dbReference type="PROSITE" id="PS50850"/>
    </source>
</evidence>
<keyword evidence="3 5" id="KW-1133">Transmembrane helix</keyword>
<feature type="domain" description="Major facilitator superfamily (MFS) profile" evidence="6">
    <location>
        <begin position="18"/>
        <end position="469"/>
    </location>
</feature>
<evidence type="ECO:0000256" key="1">
    <source>
        <dbReference type="ARBA" id="ARBA00004651"/>
    </source>
</evidence>
<feature type="transmembrane region" description="Helical" evidence="5">
    <location>
        <begin position="303"/>
        <end position="326"/>
    </location>
</feature>
<dbReference type="CDD" id="cd17321">
    <property type="entry name" value="MFS_MMR_MDR_like"/>
    <property type="match status" value="1"/>
</dbReference>
<feature type="transmembrane region" description="Helical" evidence="5">
    <location>
        <begin position="207"/>
        <end position="228"/>
    </location>
</feature>
<reference evidence="7 8" key="1">
    <citation type="submission" date="2016-10" db="EMBL/GenBank/DDBJ databases">
        <authorList>
            <person name="de Groot N.N."/>
        </authorList>
    </citation>
    <scope>NUCLEOTIDE SEQUENCE [LARGE SCALE GENOMIC DNA]</scope>
    <source>
        <strain evidence="7 8">DSM 43794</strain>
    </source>
</reference>
<dbReference type="PANTHER" id="PTHR42718">
    <property type="entry name" value="MAJOR FACILITATOR SUPERFAMILY MULTIDRUG TRANSPORTER MFSC"/>
    <property type="match status" value="1"/>
</dbReference>
<feature type="transmembrane region" description="Helical" evidence="5">
    <location>
        <begin position="370"/>
        <end position="394"/>
    </location>
</feature>
<dbReference type="EMBL" id="FNKK01000002">
    <property type="protein sequence ID" value="SDQ50524.1"/>
    <property type="molecule type" value="Genomic_DNA"/>
</dbReference>
<feature type="transmembrane region" description="Helical" evidence="5">
    <location>
        <begin position="406"/>
        <end position="431"/>
    </location>
</feature>
<evidence type="ECO:0000313" key="7">
    <source>
        <dbReference type="EMBL" id="SDQ50524.1"/>
    </source>
</evidence>
<evidence type="ECO:0000256" key="2">
    <source>
        <dbReference type="ARBA" id="ARBA00022692"/>
    </source>
</evidence>
<feature type="transmembrane region" description="Helical" evidence="5">
    <location>
        <begin position="21"/>
        <end position="40"/>
    </location>
</feature>
<evidence type="ECO:0000313" key="8">
    <source>
        <dbReference type="Proteomes" id="UP000217103"/>
    </source>
</evidence>
<keyword evidence="4 5" id="KW-0472">Membrane</keyword>
<feature type="transmembrane region" description="Helical" evidence="5">
    <location>
        <begin position="338"/>
        <end position="358"/>
    </location>
</feature>
<name>A0A1H1BES9_9ACTN</name>
<protein>
    <submittedName>
        <fullName evidence="7">Drug resistance transporter, EmrB/QacA subfamily</fullName>
    </submittedName>
</protein>
<feature type="transmembrane region" description="Helical" evidence="5">
    <location>
        <begin position="274"/>
        <end position="297"/>
    </location>
</feature>
<dbReference type="Pfam" id="PF07690">
    <property type="entry name" value="MFS_1"/>
    <property type="match status" value="1"/>
</dbReference>
<dbReference type="InterPro" id="IPR011701">
    <property type="entry name" value="MFS"/>
</dbReference>
<dbReference type="InterPro" id="IPR020846">
    <property type="entry name" value="MFS_dom"/>
</dbReference>
<feature type="transmembrane region" description="Helical" evidence="5">
    <location>
        <begin position="143"/>
        <end position="164"/>
    </location>
</feature>
<dbReference type="STRING" id="35622.SAMN04489764_0938"/>